<feature type="chain" id="PRO_5046980363" evidence="1">
    <location>
        <begin position="20"/>
        <end position="170"/>
    </location>
</feature>
<keyword evidence="4" id="KW-1185">Reference proteome</keyword>
<accession>A0ABT5D4Y4</accession>
<dbReference type="InterPro" id="IPR046232">
    <property type="entry name" value="DUF6265"/>
</dbReference>
<evidence type="ECO:0000313" key="3">
    <source>
        <dbReference type="EMBL" id="MDC0708724.1"/>
    </source>
</evidence>
<proteinExistence type="predicted"/>
<feature type="domain" description="DUF6265" evidence="2">
    <location>
        <begin position="42"/>
        <end position="155"/>
    </location>
</feature>
<evidence type="ECO:0000256" key="1">
    <source>
        <dbReference type="SAM" id="SignalP"/>
    </source>
</evidence>
<dbReference type="EMBL" id="JAQNDM010000002">
    <property type="protein sequence ID" value="MDC0708724.1"/>
    <property type="molecule type" value="Genomic_DNA"/>
</dbReference>
<reference evidence="3 4" key="1">
    <citation type="submission" date="2022-11" db="EMBL/GenBank/DDBJ databases">
        <title>Minimal conservation of predation-associated metabolite biosynthetic gene clusters underscores biosynthetic potential of Myxococcota including descriptions for ten novel species: Archangium lansinium sp. nov., Myxococcus landrumus sp. nov., Nannocystis bai.</title>
        <authorList>
            <person name="Ahearne A."/>
            <person name="Stevens C."/>
            <person name="Dowd S."/>
        </authorList>
    </citation>
    <scope>NUCLEOTIDE SEQUENCE [LARGE SCALE GENOMIC DNA]</scope>
    <source>
        <strain evidence="3 4">NCWAL01</strain>
    </source>
</reference>
<evidence type="ECO:0000259" key="2">
    <source>
        <dbReference type="Pfam" id="PF19780"/>
    </source>
</evidence>
<protein>
    <submittedName>
        <fullName evidence="3">DUF6265 family protein</fullName>
    </submittedName>
</protein>
<sequence length="170" mass="18929">MTLLSTLLLPLMLSTTLLAACASSPPSPPALAQPPSVRQLGWLSGRWHTTAGTTYLEETWSAPEGDSMLGMFRAVKDGTAGFYELMAIEQDSDGIVLRMLHFGPKFTPHEGDGDLMRYVLVETDETQYAIFETPTEDRVRRIVYRLQGRTLHISLLSREGAVLEQFILSR</sequence>
<dbReference type="Proteomes" id="UP001221838">
    <property type="component" value="Unassembled WGS sequence"/>
</dbReference>
<keyword evidence="1" id="KW-0732">Signal</keyword>
<organism evidence="3 4">
    <name type="scientific">Stigmatella ashevillensis</name>
    <dbReference type="NCBI Taxonomy" id="2995309"/>
    <lineage>
        <taxon>Bacteria</taxon>
        <taxon>Pseudomonadati</taxon>
        <taxon>Myxococcota</taxon>
        <taxon>Myxococcia</taxon>
        <taxon>Myxococcales</taxon>
        <taxon>Cystobacterineae</taxon>
        <taxon>Archangiaceae</taxon>
        <taxon>Stigmatella</taxon>
    </lineage>
</organism>
<dbReference type="RefSeq" id="WP_272136671.1">
    <property type="nucleotide sequence ID" value="NZ_JAQNDM010000002.1"/>
</dbReference>
<gene>
    <name evidence="3" type="ORF">POL68_09610</name>
</gene>
<dbReference type="SUPFAM" id="SSF50814">
    <property type="entry name" value="Lipocalins"/>
    <property type="match status" value="1"/>
</dbReference>
<dbReference type="Pfam" id="PF19780">
    <property type="entry name" value="DUF6265"/>
    <property type="match status" value="1"/>
</dbReference>
<evidence type="ECO:0000313" key="4">
    <source>
        <dbReference type="Proteomes" id="UP001221838"/>
    </source>
</evidence>
<feature type="signal peptide" evidence="1">
    <location>
        <begin position="1"/>
        <end position="19"/>
    </location>
</feature>
<name>A0ABT5D4Y4_9BACT</name>
<comment type="caution">
    <text evidence="3">The sequence shown here is derived from an EMBL/GenBank/DDBJ whole genome shotgun (WGS) entry which is preliminary data.</text>
</comment>
<dbReference type="InterPro" id="IPR012674">
    <property type="entry name" value="Calycin"/>
</dbReference>